<comment type="caution">
    <text evidence="3">The sequence shown here is derived from an EMBL/GenBank/DDBJ whole genome shotgun (WGS) entry which is preliminary data.</text>
</comment>
<dbReference type="Proteomes" id="UP000294567">
    <property type="component" value="Unassembled WGS sequence"/>
</dbReference>
<dbReference type="GO" id="GO:0051607">
    <property type="term" value="P:defense response to virus"/>
    <property type="evidence" value="ECO:0007669"/>
    <property type="project" value="UniProtKB-KW"/>
</dbReference>
<dbReference type="InterPro" id="IPR007522">
    <property type="entry name" value="CRISPR-assoc_prot_TM1795"/>
</dbReference>
<feature type="domain" description="CRISPR type III-associated protein" evidence="2">
    <location>
        <begin position="10"/>
        <end position="190"/>
    </location>
</feature>
<dbReference type="EMBL" id="SMAE01000006">
    <property type="protein sequence ID" value="TCS89354.1"/>
    <property type="molecule type" value="Genomic_DNA"/>
</dbReference>
<dbReference type="Pfam" id="PF03787">
    <property type="entry name" value="RAMPs"/>
    <property type="match status" value="1"/>
</dbReference>
<evidence type="ECO:0000259" key="2">
    <source>
        <dbReference type="Pfam" id="PF03787"/>
    </source>
</evidence>
<keyword evidence="4" id="KW-1185">Reference proteome</keyword>
<name>A0A4R3KXU8_9FIRM</name>
<organism evidence="3 4">
    <name type="scientific">Keratinibaculum paraultunense</name>
    <dbReference type="NCBI Taxonomy" id="1278232"/>
    <lineage>
        <taxon>Bacteria</taxon>
        <taxon>Bacillati</taxon>
        <taxon>Bacillota</taxon>
        <taxon>Tissierellia</taxon>
        <taxon>Tissierellales</taxon>
        <taxon>Tepidimicrobiaceae</taxon>
        <taxon>Keratinibaculum</taxon>
    </lineage>
</organism>
<dbReference type="NCBIfam" id="TIGR01894">
    <property type="entry name" value="cas_TM1795_cmr1"/>
    <property type="match status" value="1"/>
</dbReference>
<dbReference type="AlphaFoldDB" id="A0A4R3KXU8"/>
<evidence type="ECO:0000313" key="4">
    <source>
        <dbReference type="Proteomes" id="UP000294567"/>
    </source>
</evidence>
<gene>
    <name evidence="3" type="ORF">EDD65_10620</name>
</gene>
<protein>
    <submittedName>
        <fullName evidence="3">CRISPR type III-B/RAMP module RAMP protein Cmr1</fullName>
    </submittedName>
</protein>
<dbReference type="OrthoDB" id="9806750at2"/>
<evidence type="ECO:0000256" key="1">
    <source>
        <dbReference type="ARBA" id="ARBA00023118"/>
    </source>
</evidence>
<proteinExistence type="predicted"/>
<dbReference type="InterPro" id="IPR005537">
    <property type="entry name" value="RAMP_III_fam"/>
</dbReference>
<dbReference type="RefSeq" id="WP_132027419.1">
    <property type="nucleotide sequence ID" value="NZ_CP068564.1"/>
</dbReference>
<sequence length="384" mass="44771">MNKESMTIQLKTLTPIWTGDAYGDCSEIKESNIIGTIRWWYEIVSRSLGKQVCTPTLQSEDKKCKLNGEQFIRSIREGKTIDTALDEQNICPVCKLFGCNGWSSKLKLVVKYDDCKDISGKVYVRGRKFGKAKRKVQGKMFNESNPLTLEFYPVKEITDEEWKILAFVIKLILKWAALGARTAQGNGVVEIINEDVLEENKLNDLAFSSYNFPDLTDFFFVKYRLEFNEDISKIISKNVFWIDEYQDKNSDHEGLKDLWNDHKFIPIGFHIRDIIRRVEENEDKRHELFGVVTKKNKKMIQKGSKIFVSHGYKINSNTVECRIWGYGVGENKREFVNKLQNKINDELNNYLFKPKCKNKNENKNDNNIHCNISYTEYMNNSLKV</sequence>
<reference evidence="3 4" key="1">
    <citation type="submission" date="2019-03" db="EMBL/GenBank/DDBJ databases">
        <title>Genomic Encyclopedia of Type Strains, Phase IV (KMG-IV): sequencing the most valuable type-strain genomes for metagenomic binning, comparative biology and taxonomic classification.</title>
        <authorList>
            <person name="Goeker M."/>
        </authorList>
    </citation>
    <scope>NUCLEOTIDE SEQUENCE [LARGE SCALE GENOMIC DNA]</scope>
    <source>
        <strain evidence="3 4">DSM 26752</strain>
    </source>
</reference>
<accession>A0A4R3KXU8</accession>
<evidence type="ECO:0000313" key="3">
    <source>
        <dbReference type="EMBL" id="TCS89354.1"/>
    </source>
</evidence>
<keyword evidence="1" id="KW-0051">Antiviral defense</keyword>